<dbReference type="Proteomes" id="UP000028926">
    <property type="component" value="Chromosome"/>
</dbReference>
<dbReference type="AlphaFoldDB" id="A0A077B0Q8"/>
<accession>A0A077B0Q8</accession>
<feature type="signal peptide" evidence="1">
    <location>
        <begin position="1"/>
        <end position="18"/>
    </location>
</feature>
<sequence>MPLKIILTTLLLSSVSTATEISSSLSSRRPLKSILKKAPQPVAAAMDPQYSIPENYDADIHRRQISKLLDLNIPFPSLTLKQSWSVYYNSLLEWAKIYSEDNKEIFSDYSTPSISFDSLENYYIPLARLLLQGFMKESSIQPQMLENCLHSIEFYARCGLSKNYYKTEYSLNRMGTPESLDDDDYFNALHEIYIKLVEIRKPATWSIRVSRKLIFNLEKNTFRTFTPSDEEIEELRLHHAGRESRKQHNILLQHLSYERRGVGASMEEIHEHMYLLDWLYESTFAPVQWSYILYSENFHSKEAVERMAKCLPIYDQIFDNLRMQNIEIGSEDFKKKFPREIRRFLGTHS</sequence>
<dbReference type="HOGENOM" id="CLU_793865_0_0_5"/>
<evidence type="ECO:0000256" key="1">
    <source>
        <dbReference type="SAM" id="SignalP"/>
    </source>
</evidence>
<gene>
    <name evidence="2" type="ORF">ID47_06750</name>
</gene>
<keyword evidence="1" id="KW-0732">Signal</keyword>
<protein>
    <submittedName>
        <fullName evidence="2">Uncharacterized protein</fullName>
    </submittedName>
</protein>
<evidence type="ECO:0000313" key="3">
    <source>
        <dbReference type="Proteomes" id="UP000028926"/>
    </source>
</evidence>
<keyword evidence="3" id="KW-1185">Reference proteome</keyword>
<organism evidence="2 3">
    <name type="scientific">Candidatus Odyssella acanthamoebae</name>
    <dbReference type="NCBI Taxonomy" id="91604"/>
    <lineage>
        <taxon>Bacteria</taxon>
        <taxon>Pseudomonadati</taxon>
        <taxon>Pseudomonadota</taxon>
        <taxon>Alphaproteobacteria</taxon>
        <taxon>Holosporales</taxon>
        <taxon>Candidatus Paracaedibacteraceae</taxon>
        <taxon>Candidatus Odyssella</taxon>
    </lineage>
</organism>
<dbReference type="KEGG" id="paca:ID47_06750"/>
<proteinExistence type="predicted"/>
<evidence type="ECO:0000313" key="2">
    <source>
        <dbReference type="EMBL" id="AIK96505.1"/>
    </source>
</evidence>
<feature type="chain" id="PRO_5001717124" evidence="1">
    <location>
        <begin position="19"/>
        <end position="349"/>
    </location>
</feature>
<dbReference type="STRING" id="91604.ID47_06750"/>
<dbReference type="EMBL" id="CP008941">
    <property type="protein sequence ID" value="AIK96505.1"/>
    <property type="molecule type" value="Genomic_DNA"/>
</dbReference>
<dbReference type="RefSeq" id="WP_038464974.1">
    <property type="nucleotide sequence ID" value="NZ_CP008941.1"/>
</dbReference>
<name>A0A077B0Q8_9PROT</name>
<reference evidence="2 3" key="1">
    <citation type="submission" date="2014-07" db="EMBL/GenBank/DDBJ databases">
        <title>Comparative genomic insights into amoeba endosymbionts belonging to the families of Holosporaceae and Candidatus Midichloriaceae within Rickettsiales.</title>
        <authorList>
            <person name="Wang Z."/>
            <person name="Wu M."/>
        </authorList>
    </citation>
    <scope>NUCLEOTIDE SEQUENCE [LARGE SCALE GENOMIC DNA]</scope>
    <source>
        <strain evidence="2">PRA3</strain>
    </source>
</reference>